<gene>
    <name evidence="1" type="ORF">BIW11_09222</name>
</gene>
<name>A0A1V9XLI9_9ACAR</name>
<accession>A0A1V9XLI9</accession>
<evidence type="ECO:0000313" key="1">
    <source>
        <dbReference type="EMBL" id="OQR74208.1"/>
    </source>
</evidence>
<reference evidence="1 2" key="1">
    <citation type="journal article" date="2017" name="Gigascience">
        <title>Draft genome of the honey bee ectoparasitic mite, Tropilaelaps mercedesae, is shaped by the parasitic life history.</title>
        <authorList>
            <person name="Dong X."/>
            <person name="Armstrong S.D."/>
            <person name="Xia D."/>
            <person name="Makepeace B.L."/>
            <person name="Darby A.C."/>
            <person name="Kadowaki T."/>
        </authorList>
    </citation>
    <scope>NUCLEOTIDE SEQUENCE [LARGE SCALE GENOMIC DNA]</scope>
    <source>
        <strain evidence="1">Wuxi-XJTLU</strain>
    </source>
</reference>
<dbReference type="EMBL" id="MNPL01008491">
    <property type="protein sequence ID" value="OQR74208.1"/>
    <property type="molecule type" value="Genomic_DNA"/>
</dbReference>
<dbReference type="AlphaFoldDB" id="A0A1V9XLI9"/>
<proteinExistence type="predicted"/>
<organism evidence="1 2">
    <name type="scientific">Tropilaelaps mercedesae</name>
    <dbReference type="NCBI Taxonomy" id="418985"/>
    <lineage>
        <taxon>Eukaryota</taxon>
        <taxon>Metazoa</taxon>
        <taxon>Ecdysozoa</taxon>
        <taxon>Arthropoda</taxon>
        <taxon>Chelicerata</taxon>
        <taxon>Arachnida</taxon>
        <taxon>Acari</taxon>
        <taxon>Parasitiformes</taxon>
        <taxon>Mesostigmata</taxon>
        <taxon>Gamasina</taxon>
        <taxon>Dermanyssoidea</taxon>
        <taxon>Laelapidae</taxon>
        <taxon>Tropilaelaps</taxon>
    </lineage>
</organism>
<sequence>MKVCEAQWLQISSATSMCLFVVVPSRFVEVGLFGREKGFRLTFLDASVWMDGLSIRPPLNPSGLVLGVMRVPVPDDEAVATRVNREPQTS</sequence>
<keyword evidence="2" id="KW-1185">Reference proteome</keyword>
<protein>
    <submittedName>
        <fullName evidence="1">Uncharacterized protein</fullName>
    </submittedName>
</protein>
<dbReference type="InParanoid" id="A0A1V9XLI9"/>
<dbReference type="Proteomes" id="UP000192247">
    <property type="component" value="Unassembled WGS sequence"/>
</dbReference>
<evidence type="ECO:0000313" key="2">
    <source>
        <dbReference type="Proteomes" id="UP000192247"/>
    </source>
</evidence>
<comment type="caution">
    <text evidence="1">The sequence shown here is derived from an EMBL/GenBank/DDBJ whole genome shotgun (WGS) entry which is preliminary data.</text>
</comment>